<organism evidence="2 3">
    <name type="scientific">Geochorda subterranea</name>
    <dbReference type="NCBI Taxonomy" id="3109564"/>
    <lineage>
        <taxon>Bacteria</taxon>
        <taxon>Bacillati</taxon>
        <taxon>Bacillota</taxon>
        <taxon>Limnochordia</taxon>
        <taxon>Limnochordales</taxon>
        <taxon>Geochordaceae</taxon>
        <taxon>Geochorda</taxon>
    </lineage>
</organism>
<feature type="chain" id="PRO_5047117319" description="Outer membrane protein with beta-barrel domain" evidence="1">
    <location>
        <begin position="36"/>
        <end position="161"/>
    </location>
</feature>
<evidence type="ECO:0000313" key="2">
    <source>
        <dbReference type="EMBL" id="WRP13545.1"/>
    </source>
</evidence>
<feature type="signal peptide" evidence="1">
    <location>
        <begin position="1"/>
        <end position="35"/>
    </location>
</feature>
<protein>
    <recommendedName>
        <fullName evidence="4">Outer membrane protein with beta-barrel domain</fullName>
    </recommendedName>
</protein>
<dbReference type="Proteomes" id="UP001333102">
    <property type="component" value="Chromosome"/>
</dbReference>
<dbReference type="InterPro" id="IPR006311">
    <property type="entry name" value="TAT_signal"/>
</dbReference>
<dbReference type="PROSITE" id="PS51318">
    <property type="entry name" value="TAT"/>
    <property type="match status" value="1"/>
</dbReference>
<evidence type="ECO:0000256" key="1">
    <source>
        <dbReference type="SAM" id="SignalP"/>
    </source>
</evidence>
<proteinExistence type="predicted"/>
<gene>
    <name evidence="2" type="ORF">VLY81_08775</name>
</gene>
<sequence>MTVHQTMSRRRTTRGVAATAALLLALVAMSAPASAEPRRVLGFHFFADAVGFDIERESSGGGSWLAGLSLAPVGFYGGIRQYESGAADDRTFWTVYATVQSGGGRFSDELVPGLWASAGYEVRLDRSARGTGEIGFGLVGTDRGLAPRVFIGLALGWRLQS</sequence>
<evidence type="ECO:0000313" key="3">
    <source>
        <dbReference type="Proteomes" id="UP001333102"/>
    </source>
</evidence>
<name>A0ABZ1BLU5_9FIRM</name>
<reference evidence="3" key="1">
    <citation type="submission" date="2023-12" db="EMBL/GenBank/DDBJ databases">
        <title>Novel isolates from deep terrestrial aquifers shed light on the physiology and ecology of the class Limnochordia.</title>
        <authorList>
            <person name="Karnachuk O.V."/>
            <person name="Lukina A.P."/>
            <person name="Avakyan M.R."/>
            <person name="Kadnikov V."/>
            <person name="Begmatov S."/>
            <person name="Beletsky A.V."/>
            <person name="Mardanov A.V."/>
            <person name="Ravin N.V."/>
        </authorList>
    </citation>
    <scope>NUCLEOTIDE SEQUENCE [LARGE SCALE GENOMIC DNA]</scope>
    <source>
        <strain evidence="3">LN</strain>
    </source>
</reference>
<keyword evidence="1" id="KW-0732">Signal</keyword>
<evidence type="ECO:0008006" key="4">
    <source>
        <dbReference type="Google" id="ProtNLM"/>
    </source>
</evidence>
<dbReference type="RefSeq" id="WP_324667790.1">
    <property type="nucleotide sequence ID" value="NZ_CP141614.1"/>
</dbReference>
<dbReference type="EMBL" id="CP141614">
    <property type="protein sequence ID" value="WRP13545.1"/>
    <property type="molecule type" value="Genomic_DNA"/>
</dbReference>
<accession>A0ABZ1BLU5</accession>
<keyword evidence="3" id="KW-1185">Reference proteome</keyword>